<protein>
    <submittedName>
        <fullName evidence="1">Uncharacterized protein</fullName>
    </submittedName>
</protein>
<reference evidence="2" key="1">
    <citation type="submission" date="2016-03" db="EMBL/GenBank/DDBJ databases">
        <authorList>
            <person name="Guldener U."/>
        </authorList>
    </citation>
    <scope>NUCLEOTIDE SEQUENCE [LARGE SCALE GENOMIC DNA]</scope>
    <source>
        <strain evidence="2">04CH-RAC-A.6.1</strain>
    </source>
</reference>
<organism evidence="1 2">
    <name type="scientific">Rhynchosporium agropyri</name>
    <dbReference type="NCBI Taxonomy" id="914238"/>
    <lineage>
        <taxon>Eukaryota</taxon>
        <taxon>Fungi</taxon>
        <taxon>Dikarya</taxon>
        <taxon>Ascomycota</taxon>
        <taxon>Pezizomycotina</taxon>
        <taxon>Leotiomycetes</taxon>
        <taxon>Helotiales</taxon>
        <taxon>Ploettnerulaceae</taxon>
        <taxon>Rhynchosporium</taxon>
    </lineage>
</organism>
<dbReference type="AlphaFoldDB" id="A0A1E1LU38"/>
<evidence type="ECO:0000313" key="1">
    <source>
        <dbReference type="EMBL" id="CZT14013.1"/>
    </source>
</evidence>
<accession>A0A1E1LU38</accession>
<proteinExistence type="predicted"/>
<dbReference type="Proteomes" id="UP000178912">
    <property type="component" value="Unassembled WGS sequence"/>
</dbReference>
<gene>
    <name evidence="1" type="ORF">RAG0_17814</name>
</gene>
<dbReference type="EMBL" id="FJUX01000340">
    <property type="protein sequence ID" value="CZT14013.1"/>
    <property type="molecule type" value="Genomic_DNA"/>
</dbReference>
<sequence length="39" mass="4650">MDFTKLLLDKRGYNTTFVIIDRLSKKLISIPYYKTIIAR</sequence>
<name>A0A1E1LU38_9HELO</name>
<dbReference type="OrthoDB" id="3561256at2759"/>
<evidence type="ECO:0000313" key="2">
    <source>
        <dbReference type="Proteomes" id="UP000178912"/>
    </source>
</evidence>
<keyword evidence="2" id="KW-1185">Reference proteome</keyword>